<protein>
    <submittedName>
        <fullName evidence="2">Glycosyltransferase involved in cell wall biosynthesis</fullName>
    </submittedName>
</protein>
<dbReference type="Gene3D" id="3.40.50.2000">
    <property type="entry name" value="Glycogen Phosphorylase B"/>
    <property type="match status" value="2"/>
</dbReference>
<sequence length="353" mass="37676">MSGEIWQLVDSSGIGGIETHVRVLAGALDAAGWPCRVVLLADHGGNPWMAQLQAAGVPAESLDGRFSTLCHRLRTERPALLHTHGYKAGIMGRLAARLCGIPSVSTFHAGERGPFPVWLYQRLDEATARLGARIAVSAPIARRLPKPVAVIGNFVPVPDTPPPVPAARTVAFVGRFSPEKGPDLFCALAERFAGRLAFAAFGDGPLRPDLEARYGAWVRFHGLVTDPGRIFPQVGLLLMPSRAEGLPLAAIEAMAQGVPVAASAVGALPDLIRDGEDGWLFPPGDLHAAERAVCAWADGTSSQRAAWSHAAWSRVQERFAVATRLPDVLAVYRRTIAMRRESVELPRGGSPDA</sequence>
<accession>A0A4R3M560</accession>
<dbReference type="OrthoDB" id="9807414at2"/>
<dbReference type="InterPro" id="IPR028098">
    <property type="entry name" value="Glyco_trans_4-like_N"/>
</dbReference>
<dbReference type="Proteomes" id="UP000294664">
    <property type="component" value="Unassembled WGS sequence"/>
</dbReference>
<dbReference type="PANTHER" id="PTHR45947">
    <property type="entry name" value="SULFOQUINOVOSYL TRANSFERASE SQD2"/>
    <property type="match status" value="1"/>
</dbReference>
<dbReference type="Pfam" id="PF13692">
    <property type="entry name" value="Glyco_trans_1_4"/>
    <property type="match status" value="1"/>
</dbReference>
<organism evidence="2 3">
    <name type="scientific">Aquabacter spiritensis</name>
    <dbReference type="NCBI Taxonomy" id="933073"/>
    <lineage>
        <taxon>Bacteria</taxon>
        <taxon>Pseudomonadati</taxon>
        <taxon>Pseudomonadota</taxon>
        <taxon>Alphaproteobacteria</taxon>
        <taxon>Hyphomicrobiales</taxon>
        <taxon>Xanthobacteraceae</taxon>
        <taxon>Aquabacter</taxon>
    </lineage>
</organism>
<comment type="caution">
    <text evidence="2">The sequence shown here is derived from an EMBL/GenBank/DDBJ whole genome shotgun (WGS) entry which is preliminary data.</text>
</comment>
<name>A0A4R3M560_9HYPH</name>
<dbReference type="SUPFAM" id="SSF53756">
    <property type="entry name" value="UDP-Glycosyltransferase/glycogen phosphorylase"/>
    <property type="match status" value="1"/>
</dbReference>
<gene>
    <name evidence="2" type="ORF">EDC64_10244</name>
</gene>
<keyword evidence="2" id="KW-0808">Transferase</keyword>
<reference evidence="2 3" key="1">
    <citation type="submission" date="2019-03" db="EMBL/GenBank/DDBJ databases">
        <title>Genomic Encyclopedia of Type Strains, Phase IV (KMG-IV): sequencing the most valuable type-strain genomes for metagenomic binning, comparative biology and taxonomic classification.</title>
        <authorList>
            <person name="Goeker M."/>
        </authorList>
    </citation>
    <scope>NUCLEOTIDE SEQUENCE [LARGE SCALE GENOMIC DNA]</scope>
    <source>
        <strain evidence="2 3">DSM 9035</strain>
    </source>
</reference>
<proteinExistence type="predicted"/>
<dbReference type="GO" id="GO:0016757">
    <property type="term" value="F:glycosyltransferase activity"/>
    <property type="evidence" value="ECO:0007669"/>
    <property type="project" value="TreeGrafter"/>
</dbReference>
<dbReference type="AlphaFoldDB" id="A0A4R3M560"/>
<dbReference type="CDD" id="cd03801">
    <property type="entry name" value="GT4_PimA-like"/>
    <property type="match status" value="1"/>
</dbReference>
<evidence type="ECO:0000313" key="2">
    <source>
        <dbReference type="EMBL" id="TCT06567.1"/>
    </source>
</evidence>
<dbReference type="InterPro" id="IPR050194">
    <property type="entry name" value="Glycosyltransferase_grp1"/>
</dbReference>
<evidence type="ECO:0000313" key="3">
    <source>
        <dbReference type="Proteomes" id="UP000294664"/>
    </source>
</evidence>
<dbReference type="RefSeq" id="WP_132030064.1">
    <property type="nucleotide sequence ID" value="NZ_SMAI01000002.1"/>
</dbReference>
<feature type="domain" description="Glycosyltransferase subfamily 4-like N-terminal" evidence="1">
    <location>
        <begin position="14"/>
        <end position="155"/>
    </location>
</feature>
<keyword evidence="3" id="KW-1185">Reference proteome</keyword>
<dbReference type="PANTHER" id="PTHR45947:SF13">
    <property type="entry name" value="TRANSFERASE"/>
    <property type="match status" value="1"/>
</dbReference>
<evidence type="ECO:0000259" key="1">
    <source>
        <dbReference type="Pfam" id="PF13439"/>
    </source>
</evidence>
<dbReference type="Pfam" id="PF13439">
    <property type="entry name" value="Glyco_transf_4"/>
    <property type="match status" value="1"/>
</dbReference>
<dbReference type="EMBL" id="SMAI01000002">
    <property type="protein sequence ID" value="TCT06567.1"/>
    <property type="molecule type" value="Genomic_DNA"/>
</dbReference>